<dbReference type="Gene3D" id="2.60.200.30">
    <property type="entry name" value="Probable inorganic polyphosphate/atp-NAD kinase, domain 2"/>
    <property type="match status" value="1"/>
</dbReference>
<feature type="region of interest" description="Disordered" evidence="1">
    <location>
        <begin position="602"/>
        <end position="625"/>
    </location>
</feature>
<gene>
    <name evidence="2" type="ORF">LdCL_060009900</name>
</gene>
<feature type="compositionally biased region" description="Low complexity" evidence="1">
    <location>
        <begin position="708"/>
        <end position="732"/>
    </location>
</feature>
<dbReference type="OrthoDB" id="24581at2759"/>
<dbReference type="SUPFAM" id="SSF111331">
    <property type="entry name" value="NAD kinase/diacylglycerol kinase-like"/>
    <property type="match status" value="1"/>
</dbReference>
<feature type="region of interest" description="Disordered" evidence="1">
    <location>
        <begin position="708"/>
        <end position="733"/>
    </location>
</feature>
<evidence type="ECO:0000313" key="3">
    <source>
        <dbReference type="Proteomes" id="UP000274082"/>
    </source>
</evidence>
<dbReference type="InterPro" id="IPR017437">
    <property type="entry name" value="ATP-NAD_kinase_PpnK-typ_C"/>
</dbReference>
<feature type="region of interest" description="Disordered" evidence="1">
    <location>
        <begin position="128"/>
        <end position="181"/>
    </location>
</feature>
<dbReference type="GO" id="GO:0019674">
    <property type="term" value="P:NAD+ metabolic process"/>
    <property type="evidence" value="ECO:0007669"/>
    <property type="project" value="InterPro"/>
</dbReference>
<keyword evidence="3" id="KW-1185">Reference proteome</keyword>
<evidence type="ECO:0000313" key="2">
    <source>
        <dbReference type="EMBL" id="AYU76078.1"/>
    </source>
</evidence>
<accession>A0A3S5H5Q6</accession>
<dbReference type="FunFam" id="2.60.200.30:FF:000016">
    <property type="entry name" value="Inorganic polyphosphate/ATP-NAD kinase"/>
    <property type="match status" value="1"/>
</dbReference>
<feature type="compositionally biased region" description="Basic and acidic residues" evidence="1">
    <location>
        <begin position="376"/>
        <end position="392"/>
    </location>
</feature>
<dbReference type="EMBL" id="CP029505">
    <property type="protein sequence ID" value="AYU76078.1"/>
    <property type="molecule type" value="Genomic_DNA"/>
</dbReference>
<feature type="region of interest" description="Disordered" evidence="1">
    <location>
        <begin position="820"/>
        <end position="859"/>
    </location>
</feature>
<dbReference type="AlphaFoldDB" id="A0A3S5H5Q6"/>
<dbReference type="VEuPathDB" id="TriTrypDB:LdBPK_060480.1"/>
<dbReference type="GO" id="GO:0006741">
    <property type="term" value="P:NADP+ biosynthetic process"/>
    <property type="evidence" value="ECO:0007669"/>
    <property type="project" value="TreeGrafter"/>
</dbReference>
<dbReference type="Gene3D" id="3.40.50.10330">
    <property type="entry name" value="Probable inorganic polyphosphate/atp-NAD kinase, domain 1"/>
    <property type="match status" value="1"/>
</dbReference>
<keyword evidence="2" id="KW-0808">Transferase</keyword>
<feature type="region of interest" description="Disordered" evidence="1">
    <location>
        <begin position="641"/>
        <end position="663"/>
    </location>
</feature>
<dbReference type="VEuPathDB" id="TriTrypDB:LDHU3_06.0580"/>
<feature type="compositionally biased region" description="Polar residues" evidence="1">
    <location>
        <begin position="843"/>
        <end position="859"/>
    </location>
</feature>
<dbReference type="VEuPathDB" id="TriTrypDB:LdCL_060009900"/>
<feature type="region of interest" description="Disordered" evidence="1">
    <location>
        <begin position="359"/>
        <end position="423"/>
    </location>
</feature>
<reference evidence="2 3" key="1">
    <citation type="journal article" date="2018" name="Sci. Rep.">
        <title>A complete Leishmania donovani reference genome identifies novel genetic variations associated with virulence.</title>
        <authorList>
            <person name="Lypaczewski P."/>
            <person name="Hoshizaki J."/>
            <person name="Zhang W.-W."/>
            <person name="McCall L.-I."/>
            <person name="Torcivia-Rodriguez J."/>
            <person name="Simonyan V."/>
            <person name="Kaur A."/>
            <person name="Dewar K."/>
            <person name="Matlashewski G."/>
        </authorList>
    </citation>
    <scope>NUCLEOTIDE SEQUENCE [LARGE SCALE GENOMIC DNA]</scope>
    <source>
        <strain evidence="2 3">LdCL</strain>
    </source>
</reference>
<proteinExistence type="predicted"/>
<dbReference type="EC" id="2.7.1.23" evidence="2"/>
<feature type="compositionally biased region" description="Low complexity" evidence="1">
    <location>
        <begin position="157"/>
        <end position="180"/>
    </location>
</feature>
<evidence type="ECO:0000256" key="1">
    <source>
        <dbReference type="SAM" id="MobiDB-lite"/>
    </source>
</evidence>
<name>A0A3S5H5Q6_LEIDO</name>
<sequence>MRRMQVALCASGDPYHVPSLARVALFPLHLDPPTKQHRELFRLLLGAPDLAAGPSMPSSTASKLASPLPSISTAATSAAAAASSSSCLPRRSPSVSPGLLSATAVPSHAKAIQSGVTARGLNVFDRSTEGTMSTSLPPSPVAQTKSSGEWQQGVHFASATAPTPSTDTASSSGISSVNDSDPISCGTSSPYWYMEAFATSLREDSQLAPFDYIILIPNTRYPVSLRQSTHLAALAVLAARGLARVHVDFTALEHPDESMPIVYELICRYPNSVLVHWLHDAYEVLNWSHFADFKSTVPMLLLQTQSYPPKALERQRPMGSVSRLTSRQYHSPIGQYVRSPEEADYYRRAERFMKAASKYRRRNATPMTTATADGGDPERRYESASLVDRESDYFDDVPNVPSPRRKLDEDVPESGTEATKRSLQPEYAKVLARSPLLRGVDTTTRTASTASTSVSISAAGGRATGLKTGLPWRESSSVHGEPGLSYVNCAKGRWWNTPGGRGDDEVEVSRSYWSSTSSSWLGGGTASSAALPEWMEEEGVTTADHARGRHQRRRVRDASTVAAEAHEAGDVFETGDCSGESDQRSQKMDTVVSDDGFALMEDTPADEGAGAGVSRAGSKTNTDRRQLSLAKSVAGAASITTRAGTAPAVPTSPEGREAADEETRKRFLTREIEEVRAELKRMLRPGSAAAATAVSMTTSGGVTTGAAAAAAGGNSSDGVGAARSSSASGGRVSKTRANITARLAAHCAASPFGAEDARHEEHYPARRRNRTVRQLIDELYPPRAYASVSAATSASAASAATEAGVVGATFATDSSHFFSSSHPMLKPRAEPQSSAAAMPFNQHDGSSHNYESGDRNSSSGSAFMDLSAWSDAPMVEVHPITRSTGADVRQALWEQEIHPSFILTDCVQRYVEGHGLYRDPRKATAASLYGSVGVSSDYGNGARSGSGGGGGASGLGGSAGAVGQMGGSDAGFRDSAAAGVCGASSGVGGGMGNSAGGSIGIRRVVAPRDTATLSFPGLIPRLELHYDRNNLLAREQYEKLRIFQCQDGEEPDLIVPIGGDGYMMHCIRKNWRRFIPFYGVNAGHVGYLLNDRSTLEELFSSPLKLHFTTMLYCQAEKESDTGERMLLSELAFNDAWVERSSGQTALIRILVNGQERIRRLRGDGVLVSTAAGSTAYSQALGASPVPVGAPLIQIVGSNVVSPAQWRPAHLDQEDQVEFEVIDSTKRPCRCYVDSVDVGNVTRLLIRSSRVAGVTLAFSKSCDLQHKLYQMQFPKTL</sequence>
<feature type="compositionally biased region" description="Basic and acidic residues" evidence="1">
    <location>
        <begin position="654"/>
        <end position="663"/>
    </location>
</feature>
<dbReference type="Proteomes" id="UP000274082">
    <property type="component" value="Chromosome 6"/>
</dbReference>
<dbReference type="InterPro" id="IPR017438">
    <property type="entry name" value="ATP-NAD_kinase_N"/>
</dbReference>
<dbReference type="PANTHER" id="PTHR20275:SF0">
    <property type="entry name" value="NAD KINASE"/>
    <property type="match status" value="1"/>
</dbReference>
<protein>
    <submittedName>
        <fullName evidence="2">ATP-NAD kinase-like protein</fullName>
        <ecNumber evidence="2">2.7.1.23</ecNumber>
    </submittedName>
</protein>
<feature type="compositionally biased region" description="Polar residues" evidence="1">
    <location>
        <begin position="129"/>
        <end position="150"/>
    </location>
</feature>
<dbReference type="InterPro" id="IPR016064">
    <property type="entry name" value="NAD/diacylglycerol_kinase_sf"/>
</dbReference>
<dbReference type="PANTHER" id="PTHR20275">
    <property type="entry name" value="NAD KINASE"/>
    <property type="match status" value="1"/>
</dbReference>
<dbReference type="GO" id="GO:0003951">
    <property type="term" value="F:NAD+ kinase activity"/>
    <property type="evidence" value="ECO:0007669"/>
    <property type="project" value="UniProtKB-EC"/>
</dbReference>
<feature type="region of interest" description="Disordered" evidence="1">
    <location>
        <begin position="542"/>
        <end position="561"/>
    </location>
</feature>
<dbReference type="FunFam" id="3.40.50.10330:FF:000047">
    <property type="entry name" value="ATP-NAD kinase-like protein"/>
    <property type="match status" value="1"/>
</dbReference>
<organism evidence="2 3">
    <name type="scientific">Leishmania donovani</name>
    <dbReference type="NCBI Taxonomy" id="5661"/>
    <lineage>
        <taxon>Eukaryota</taxon>
        <taxon>Discoba</taxon>
        <taxon>Euglenozoa</taxon>
        <taxon>Kinetoplastea</taxon>
        <taxon>Metakinetoplastina</taxon>
        <taxon>Trypanosomatida</taxon>
        <taxon>Trypanosomatidae</taxon>
        <taxon>Leishmaniinae</taxon>
        <taxon>Leishmania</taxon>
    </lineage>
</organism>